<keyword evidence="4 6" id="KW-0802">TPR repeat</keyword>
<dbReference type="Pfam" id="PF13374">
    <property type="entry name" value="TPR_10"/>
    <property type="match status" value="1"/>
</dbReference>
<dbReference type="InterPro" id="IPR019734">
    <property type="entry name" value="TPR_rpt"/>
</dbReference>
<feature type="region of interest" description="Disordered" evidence="8">
    <location>
        <begin position="72"/>
        <end position="146"/>
    </location>
</feature>
<dbReference type="SMART" id="SM00028">
    <property type="entry name" value="TPR"/>
    <property type="match status" value="2"/>
</dbReference>
<dbReference type="EMBL" id="NDIQ01000001">
    <property type="protein sequence ID" value="PRT52483.1"/>
    <property type="molecule type" value="Genomic_DNA"/>
</dbReference>
<keyword evidence="5" id="KW-0539">Nucleus</keyword>
<dbReference type="InterPro" id="IPR011990">
    <property type="entry name" value="TPR-like_helical_dom_sf"/>
</dbReference>
<dbReference type="Gene3D" id="1.25.40.10">
    <property type="entry name" value="Tetratricopeptide repeat domain"/>
    <property type="match status" value="1"/>
</dbReference>
<keyword evidence="7" id="KW-0175">Coiled coil</keyword>
<proteinExistence type="inferred from homology"/>
<gene>
    <name evidence="10" type="ORF">B9G98_00103</name>
</gene>
<dbReference type="GO" id="GO:0006335">
    <property type="term" value="P:DNA replication-dependent chromatin assembly"/>
    <property type="evidence" value="ECO:0007669"/>
    <property type="project" value="TreeGrafter"/>
</dbReference>
<dbReference type="PROSITE" id="PS50005">
    <property type="entry name" value="TPR"/>
    <property type="match status" value="1"/>
</dbReference>
<feature type="domain" description="Tetratricopeptide SHNi-TPR" evidence="9">
    <location>
        <begin position="179"/>
        <end position="210"/>
    </location>
</feature>
<feature type="coiled-coil region" evidence="7">
    <location>
        <begin position="235"/>
        <end position="282"/>
    </location>
</feature>
<comment type="similarity">
    <text evidence="2">Belongs to the NASP family.</text>
</comment>
<comment type="subcellular location">
    <subcellularLocation>
        <location evidence="1">Nucleus</location>
    </subcellularLocation>
</comment>
<dbReference type="AlphaFoldDB" id="A0A2T0FBU7"/>
<feature type="region of interest" description="Disordered" evidence="8">
    <location>
        <begin position="314"/>
        <end position="344"/>
    </location>
</feature>
<keyword evidence="11" id="KW-1185">Reference proteome</keyword>
<feature type="compositionally biased region" description="Acidic residues" evidence="8">
    <location>
        <begin position="125"/>
        <end position="146"/>
    </location>
</feature>
<name>A0A2T0FBU7_9ASCO</name>
<evidence type="ECO:0000256" key="7">
    <source>
        <dbReference type="SAM" id="Coils"/>
    </source>
</evidence>
<dbReference type="STRING" id="45607.A0A2T0FBU7"/>
<keyword evidence="3" id="KW-0677">Repeat</keyword>
<accession>A0A2T0FBU7</accession>
<evidence type="ECO:0000313" key="10">
    <source>
        <dbReference type="EMBL" id="PRT52483.1"/>
    </source>
</evidence>
<dbReference type="Proteomes" id="UP000238350">
    <property type="component" value="Unassembled WGS sequence"/>
</dbReference>
<protein>
    <submittedName>
        <fullName evidence="10">NASP-related protein sim3</fullName>
    </submittedName>
</protein>
<evidence type="ECO:0000313" key="11">
    <source>
        <dbReference type="Proteomes" id="UP000238350"/>
    </source>
</evidence>
<dbReference type="InterPro" id="IPR051730">
    <property type="entry name" value="NASP-like"/>
</dbReference>
<dbReference type="InterPro" id="IPR019544">
    <property type="entry name" value="Tetratricopeptide_SHNi-TPR_dom"/>
</dbReference>
<evidence type="ECO:0000256" key="1">
    <source>
        <dbReference type="ARBA" id="ARBA00004123"/>
    </source>
</evidence>
<dbReference type="GO" id="GO:0034080">
    <property type="term" value="P:CENP-A containing chromatin assembly"/>
    <property type="evidence" value="ECO:0007669"/>
    <property type="project" value="TreeGrafter"/>
</dbReference>
<evidence type="ECO:0000256" key="3">
    <source>
        <dbReference type="ARBA" id="ARBA00022737"/>
    </source>
</evidence>
<dbReference type="OrthoDB" id="5587616at2759"/>
<evidence type="ECO:0000259" key="9">
    <source>
        <dbReference type="Pfam" id="PF10516"/>
    </source>
</evidence>
<dbReference type="SUPFAM" id="SSF48452">
    <property type="entry name" value="TPR-like"/>
    <property type="match status" value="1"/>
</dbReference>
<evidence type="ECO:0000256" key="8">
    <source>
        <dbReference type="SAM" id="MobiDB-lite"/>
    </source>
</evidence>
<feature type="repeat" description="TPR" evidence="6">
    <location>
        <begin position="176"/>
        <end position="209"/>
    </location>
</feature>
<comment type="caution">
    <text evidence="10">The sequence shown here is derived from an EMBL/GenBank/DDBJ whole genome shotgun (WGS) entry which is preliminary data.</text>
</comment>
<dbReference type="PANTHER" id="PTHR15081">
    <property type="entry name" value="NUCLEAR AUTOANTIGENIC SPERM PROTEIN NASP -RELATED"/>
    <property type="match status" value="1"/>
</dbReference>
<feature type="compositionally biased region" description="Acidic residues" evidence="8">
    <location>
        <begin position="88"/>
        <end position="107"/>
    </location>
</feature>
<evidence type="ECO:0000256" key="5">
    <source>
        <dbReference type="ARBA" id="ARBA00023242"/>
    </source>
</evidence>
<sequence length="344" mass="38093">MDTLISSAKKAYATKDYEQAVELFGDACASYAEKHGEESPDLLYEYGNSLFQVAIANSTLLNSEAVDQNKLPVEQPEEENQAFSFAPEADEEEEKENEKAEEEDQEEEGRVEGAESSAEDNATNEGDEDQEGPAAEEEEEEEESDFEAAWRILDLCRVLFEKQLPDGGRDVELKLANSYALLGEIAIEDDNYAQAAEDFESALQLKEKLHDKESKELSEANYMLGLAYEFKAESAEDSEKALKHLKAALDIAKKVKTDEKTIQELEQKVHDFEQEIKASKENRDAVATAASNLIGRDAMAGAIDKMLSGATDISTLARKKKAPKRAAPATDKYAPKKPKTDSDK</sequence>
<dbReference type="RefSeq" id="XP_024662429.1">
    <property type="nucleotide sequence ID" value="XM_024806661.1"/>
</dbReference>
<dbReference type="GO" id="GO:0005654">
    <property type="term" value="C:nucleoplasm"/>
    <property type="evidence" value="ECO:0007669"/>
    <property type="project" value="TreeGrafter"/>
</dbReference>
<dbReference type="Pfam" id="PF10516">
    <property type="entry name" value="SHNi-TPR"/>
    <property type="match status" value="1"/>
</dbReference>
<evidence type="ECO:0000256" key="6">
    <source>
        <dbReference type="PROSITE-ProRule" id="PRU00339"/>
    </source>
</evidence>
<reference evidence="10 11" key="1">
    <citation type="submission" date="2017-04" db="EMBL/GenBank/DDBJ databases">
        <title>Genome sequencing of [Candida] sorbophila.</title>
        <authorList>
            <person name="Ahn J.O."/>
        </authorList>
    </citation>
    <scope>NUCLEOTIDE SEQUENCE [LARGE SCALE GENOMIC DNA]</scope>
    <source>
        <strain evidence="10 11">DS02</strain>
    </source>
</reference>
<evidence type="ECO:0000256" key="4">
    <source>
        <dbReference type="ARBA" id="ARBA00022803"/>
    </source>
</evidence>
<evidence type="ECO:0000256" key="2">
    <source>
        <dbReference type="ARBA" id="ARBA00008402"/>
    </source>
</evidence>
<organism evidence="10 11">
    <name type="scientific">Wickerhamiella sorbophila</name>
    <dbReference type="NCBI Taxonomy" id="45607"/>
    <lineage>
        <taxon>Eukaryota</taxon>
        <taxon>Fungi</taxon>
        <taxon>Dikarya</taxon>
        <taxon>Ascomycota</taxon>
        <taxon>Saccharomycotina</taxon>
        <taxon>Dipodascomycetes</taxon>
        <taxon>Dipodascales</taxon>
        <taxon>Trichomonascaceae</taxon>
        <taxon>Wickerhamiella</taxon>
    </lineage>
</organism>
<dbReference type="GO" id="GO:0042393">
    <property type="term" value="F:histone binding"/>
    <property type="evidence" value="ECO:0007669"/>
    <property type="project" value="TreeGrafter"/>
</dbReference>
<dbReference type="PANTHER" id="PTHR15081:SF1">
    <property type="entry name" value="NUCLEAR AUTOANTIGENIC SPERM PROTEIN"/>
    <property type="match status" value="1"/>
</dbReference>
<dbReference type="GeneID" id="36513852"/>